<evidence type="ECO:0000313" key="14">
    <source>
        <dbReference type="Proteomes" id="UP000190831"/>
    </source>
</evidence>
<dbReference type="SUPFAM" id="SSF56300">
    <property type="entry name" value="Metallo-dependent phosphatases"/>
    <property type="match status" value="1"/>
</dbReference>
<evidence type="ECO:0000256" key="10">
    <source>
        <dbReference type="SAM" id="SignalP"/>
    </source>
</evidence>
<feature type="domain" description="Calcineurin-like phosphoesterase" evidence="11">
    <location>
        <begin position="283"/>
        <end position="487"/>
    </location>
</feature>
<evidence type="ECO:0000256" key="3">
    <source>
        <dbReference type="ARBA" id="ARBA00008234"/>
    </source>
</evidence>
<dbReference type="Pfam" id="PF00149">
    <property type="entry name" value="Metallophos"/>
    <property type="match status" value="1"/>
</dbReference>
<dbReference type="OrthoDB" id="282973at2759"/>
<keyword evidence="14" id="KW-1185">Reference proteome</keyword>
<feature type="signal peptide" evidence="10">
    <location>
        <begin position="1"/>
        <end position="19"/>
    </location>
</feature>
<dbReference type="STRING" id="4955.A0A1G4M7V8"/>
<dbReference type="InterPro" id="IPR004843">
    <property type="entry name" value="Calcineurin-like_PHP"/>
</dbReference>
<dbReference type="InterPro" id="IPR029052">
    <property type="entry name" value="Metallo-depent_PP-like"/>
</dbReference>
<comment type="similarity">
    <text evidence="3">Belongs to the acid sphingomyelinase family.</text>
</comment>
<comment type="subcellular location">
    <subcellularLocation>
        <location evidence="2">Secreted</location>
    </subcellularLocation>
</comment>
<keyword evidence="8" id="KW-0862">Zinc</keyword>
<dbReference type="Proteomes" id="UP000190831">
    <property type="component" value="Chromosome B"/>
</dbReference>
<reference evidence="14" key="1">
    <citation type="submission" date="2016-03" db="EMBL/GenBank/DDBJ databases">
        <authorList>
            <person name="Devillers H."/>
        </authorList>
    </citation>
    <scope>NUCLEOTIDE SEQUENCE [LARGE SCALE GENOMIC DNA]</scope>
</reference>
<dbReference type="GO" id="GO:0005576">
    <property type="term" value="C:extracellular region"/>
    <property type="evidence" value="ECO:0007669"/>
    <property type="project" value="UniProtKB-SubCell"/>
</dbReference>
<protein>
    <submittedName>
        <fullName evidence="13">LAFE_0B04874g1_1</fullName>
    </submittedName>
</protein>
<accession>A0A1G4M7V8</accession>
<dbReference type="InterPro" id="IPR041805">
    <property type="entry name" value="ASMase/PPN1_MPP"/>
</dbReference>
<dbReference type="GO" id="GO:0046872">
    <property type="term" value="F:metal ion binding"/>
    <property type="evidence" value="ECO:0007669"/>
    <property type="project" value="UniProtKB-KW"/>
</dbReference>
<dbReference type="InterPro" id="IPR045473">
    <property type="entry name" value="ASM_C"/>
</dbReference>
<keyword evidence="4" id="KW-0964">Secreted</keyword>
<evidence type="ECO:0000313" key="13">
    <source>
        <dbReference type="EMBL" id="SCV99895.1"/>
    </source>
</evidence>
<evidence type="ECO:0000256" key="6">
    <source>
        <dbReference type="ARBA" id="ARBA00022729"/>
    </source>
</evidence>
<evidence type="ECO:0000256" key="1">
    <source>
        <dbReference type="ARBA" id="ARBA00001947"/>
    </source>
</evidence>
<evidence type="ECO:0000256" key="9">
    <source>
        <dbReference type="ARBA" id="ARBA00023180"/>
    </source>
</evidence>
<evidence type="ECO:0000256" key="7">
    <source>
        <dbReference type="ARBA" id="ARBA00022801"/>
    </source>
</evidence>
<gene>
    <name evidence="13" type="ORF">LAFE_0B04874G</name>
</gene>
<evidence type="ECO:0000256" key="2">
    <source>
        <dbReference type="ARBA" id="ARBA00004613"/>
    </source>
</evidence>
<evidence type="ECO:0000256" key="4">
    <source>
        <dbReference type="ARBA" id="ARBA00022525"/>
    </source>
</evidence>
<name>A0A1G4M7V8_LACFM</name>
<dbReference type="PANTHER" id="PTHR10340:SF27">
    <property type="entry name" value="ACL091CP"/>
    <property type="match status" value="1"/>
</dbReference>
<keyword evidence="6 10" id="KW-0732">Signal</keyword>
<dbReference type="PANTHER" id="PTHR10340">
    <property type="entry name" value="SPHINGOMYELIN PHOSPHODIESTERASE"/>
    <property type="match status" value="1"/>
</dbReference>
<evidence type="ECO:0000256" key="5">
    <source>
        <dbReference type="ARBA" id="ARBA00022723"/>
    </source>
</evidence>
<dbReference type="OMA" id="SEANCTT"/>
<keyword evidence="5" id="KW-0479">Metal-binding</keyword>
<comment type="cofactor">
    <cofactor evidence="1">
        <name>Zn(2+)</name>
        <dbReference type="ChEBI" id="CHEBI:29105"/>
    </cofactor>
</comment>
<dbReference type="CDD" id="cd00842">
    <property type="entry name" value="MPP_ASMase"/>
    <property type="match status" value="1"/>
</dbReference>
<feature type="chain" id="PRO_5009237260" evidence="10">
    <location>
        <begin position="20"/>
        <end position="648"/>
    </location>
</feature>
<sequence>MLPSVVLLILVYLRHLVSASPVITGKEELSDLLDSSYGFNDASVVSAFVGELKALSNQNITKCEKCITRLAIGKSLSLLRPDLVPQVFTQWCQETAYWSNTTCTSTFGRNTVSNSNTGTNFADMLSLMDPFGYDGQLYCYYKESAQCAKPATPNVTLSHMWPEKQEKHYVAPEPSANDTINVLHISDFHIELDYTVGAEANCSTSMCCTPHSVNAKTHSGQSNVTWNSFYNSTYENTTLVKGSYIDVFSNSSIWVPATTFGYYECDAPEILINSSLNSIVQYSQENELDFEFAIFTGDLVDHDEIKYTGYQMTVESEEVIFQDMKDKLGSLPVYSVLGNHDTFPYGELGQENHGFTNYFAWNAELMADMWEDFGWLDADASQYARKHYTGFSVETKLGLKIISLNSNVWYKKNHYAYWNASQPDTFGQFEFLIDELVESEAKDQRVWVIAHIPFASDSLPIPSKLFAEVVERFSPYTIAGIFFGHTHLDQFEILYAGSGDDSKTIENVINVAWVAPAVTPWVENNPSWRYYSVDRKTFSVMDAYNFFTPLNETFNNNGEEPVWSFEYSARDGYNISWPETSPLNGTYWHQIASGVNQSLEVNQLYENYAKRFSPYVPDCANSDDCETDYCFLTSFTVDDYDNCVKNIA</sequence>
<dbReference type="GO" id="GO:0008081">
    <property type="term" value="F:phosphoric diester hydrolase activity"/>
    <property type="evidence" value="ECO:0007669"/>
    <property type="project" value="TreeGrafter"/>
</dbReference>
<dbReference type="Gene3D" id="3.60.21.10">
    <property type="match status" value="1"/>
</dbReference>
<proteinExistence type="inferred from homology"/>
<dbReference type="EMBL" id="LT598489">
    <property type="protein sequence ID" value="SCV99895.1"/>
    <property type="molecule type" value="Genomic_DNA"/>
</dbReference>
<evidence type="ECO:0000256" key="8">
    <source>
        <dbReference type="ARBA" id="ARBA00022833"/>
    </source>
</evidence>
<organism evidence="13 14">
    <name type="scientific">Lachancea fermentati</name>
    <name type="common">Zygosaccharomyces fermentati</name>
    <dbReference type="NCBI Taxonomy" id="4955"/>
    <lineage>
        <taxon>Eukaryota</taxon>
        <taxon>Fungi</taxon>
        <taxon>Dikarya</taxon>
        <taxon>Ascomycota</taxon>
        <taxon>Saccharomycotina</taxon>
        <taxon>Saccharomycetes</taxon>
        <taxon>Saccharomycetales</taxon>
        <taxon>Saccharomycetaceae</taxon>
        <taxon>Lachancea</taxon>
    </lineage>
</organism>
<keyword evidence="7" id="KW-0378">Hydrolase</keyword>
<dbReference type="AlphaFoldDB" id="A0A1G4M7V8"/>
<feature type="domain" description="Sphingomyelin phosphodiesterase C-terminal" evidence="12">
    <location>
        <begin position="509"/>
        <end position="646"/>
    </location>
</feature>
<evidence type="ECO:0000259" key="12">
    <source>
        <dbReference type="Pfam" id="PF19272"/>
    </source>
</evidence>
<evidence type="ECO:0000259" key="11">
    <source>
        <dbReference type="Pfam" id="PF00149"/>
    </source>
</evidence>
<keyword evidence="9" id="KW-0325">Glycoprotein</keyword>
<dbReference type="Pfam" id="PF19272">
    <property type="entry name" value="ASMase_C"/>
    <property type="match status" value="1"/>
</dbReference>